<name>A0ACC2IX92_9PEZI</name>
<evidence type="ECO:0000313" key="2">
    <source>
        <dbReference type="Proteomes" id="UP001153334"/>
    </source>
</evidence>
<comment type="caution">
    <text evidence="1">The sequence shown here is derived from an EMBL/GenBank/DDBJ whole genome shotgun (WGS) entry which is preliminary data.</text>
</comment>
<keyword evidence="2" id="KW-1185">Reference proteome</keyword>
<dbReference type="Proteomes" id="UP001153334">
    <property type="component" value="Unassembled WGS sequence"/>
</dbReference>
<protein>
    <submittedName>
        <fullName evidence="1">Uncharacterized protein</fullName>
    </submittedName>
</protein>
<reference evidence="1" key="1">
    <citation type="submission" date="2022-11" db="EMBL/GenBank/DDBJ databases">
        <title>Genome Sequence of Nemania bipapillata.</title>
        <authorList>
            <person name="Buettner E."/>
        </authorList>
    </citation>
    <scope>NUCLEOTIDE SEQUENCE</scope>
    <source>
        <strain evidence="1">CP14</strain>
    </source>
</reference>
<accession>A0ACC2IX92</accession>
<sequence length="116" mass="12598">MPSKSVALITTSLRPARIGANVAALVRPILEKTLAAADITLVPVDLRDFNLPLYNENVVPAMVPALAQFEHEHSRAWSAEISKHDGYIFVIPEYNGGGTTTSDMPPFSHCIFSPIP</sequence>
<proteinExistence type="predicted"/>
<gene>
    <name evidence="1" type="ORF">ONZ43_g3295</name>
</gene>
<dbReference type="EMBL" id="JAPESX010000757">
    <property type="protein sequence ID" value="KAJ8119840.1"/>
    <property type="molecule type" value="Genomic_DNA"/>
</dbReference>
<evidence type="ECO:0000313" key="1">
    <source>
        <dbReference type="EMBL" id="KAJ8119840.1"/>
    </source>
</evidence>
<organism evidence="1 2">
    <name type="scientific">Nemania bipapillata</name>
    <dbReference type="NCBI Taxonomy" id="110536"/>
    <lineage>
        <taxon>Eukaryota</taxon>
        <taxon>Fungi</taxon>
        <taxon>Dikarya</taxon>
        <taxon>Ascomycota</taxon>
        <taxon>Pezizomycotina</taxon>
        <taxon>Sordariomycetes</taxon>
        <taxon>Xylariomycetidae</taxon>
        <taxon>Xylariales</taxon>
        <taxon>Xylariaceae</taxon>
        <taxon>Nemania</taxon>
    </lineage>
</organism>